<feature type="signal peptide" evidence="3">
    <location>
        <begin position="1"/>
        <end position="24"/>
    </location>
</feature>
<dbReference type="InterPro" id="IPR036465">
    <property type="entry name" value="vWFA_dom_sf"/>
</dbReference>
<feature type="region of interest" description="Disordered" evidence="1">
    <location>
        <begin position="545"/>
        <end position="564"/>
    </location>
</feature>
<keyword evidence="2" id="KW-1133">Transmembrane helix</keyword>
<dbReference type="PROSITE" id="PS50234">
    <property type="entry name" value="VWFA"/>
    <property type="match status" value="1"/>
</dbReference>
<evidence type="ECO:0000256" key="2">
    <source>
        <dbReference type="SAM" id="Phobius"/>
    </source>
</evidence>
<evidence type="ECO:0000256" key="1">
    <source>
        <dbReference type="SAM" id="MobiDB-lite"/>
    </source>
</evidence>
<dbReference type="Gene3D" id="3.40.50.410">
    <property type="entry name" value="von Willebrand factor, type A domain"/>
    <property type="match status" value="1"/>
</dbReference>
<keyword evidence="2" id="KW-0472">Membrane</keyword>
<evidence type="ECO:0000313" key="5">
    <source>
        <dbReference type="EMBL" id="QHX43440.1"/>
    </source>
</evidence>
<evidence type="ECO:0000259" key="4">
    <source>
        <dbReference type="PROSITE" id="PS50234"/>
    </source>
</evidence>
<accession>A0A6P1Y2E7</accession>
<dbReference type="RefSeq" id="WP_162663762.1">
    <property type="nucleotide sequence ID" value="NZ_CP048020.1"/>
</dbReference>
<name>A0A6P1Y2E7_9SPIR</name>
<proteinExistence type="predicted"/>
<gene>
    <name evidence="5" type="ORF">GWP43_08275</name>
</gene>
<dbReference type="Proteomes" id="UP000464374">
    <property type="component" value="Chromosome"/>
</dbReference>
<dbReference type="AlphaFoldDB" id="A0A6P1Y2E7"/>
<protein>
    <submittedName>
        <fullName evidence="5">VWA domain-containing protein</fullName>
    </submittedName>
</protein>
<dbReference type="SUPFAM" id="SSF53300">
    <property type="entry name" value="vWA-like"/>
    <property type="match status" value="1"/>
</dbReference>
<organism evidence="5 6">
    <name type="scientific">Treponema vincentii</name>
    <dbReference type="NCBI Taxonomy" id="69710"/>
    <lineage>
        <taxon>Bacteria</taxon>
        <taxon>Pseudomonadati</taxon>
        <taxon>Spirochaetota</taxon>
        <taxon>Spirochaetia</taxon>
        <taxon>Spirochaetales</taxon>
        <taxon>Treponemataceae</taxon>
        <taxon>Treponema</taxon>
    </lineage>
</organism>
<feature type="domain" description="VWFA" evidence="4">
    <location>
        <begin position="31"/>
        <end position="177"/>
    </location>
</feature>
<feature type="compositionally biased region" description="Polar residues" evidence="1">
    <location>
        <begin position="281"/>
        <end position="330"/>
    </location>
</feature>
<dbReference type="InterPro" id="IPR002035">
    <property type="entry name" value="VWF_A"/>
</dbReference>
<dbReference type="KEGG" id="trz:GWP43_08275"/>
<sequence>MKKIRIFAVAAIFCLITSALNARATRQDAADVVVLMDTSGTVLPYYEVINRRVLQSIISKFVRIGDSFHLISFSAVPQYEMSQKINTEADLSRVVSRFMLLYQLGQSADFLSGINFAGQYMTRLPSQQEKILIVISDGIFNPPASSPYRNYTGEQVKTELAKISASIRAKGWKVYYVKLPFPSDAVIKDLDGAFYAGKLDAAGSLDRSDVDSVMASSGTASAGTGSASNGQKGYASDTGGTNAQNKAAGSAGQTAGNSAQTPNTAIGRVNTETGRTDSPAAASSGSNTAQGGVTDAFTTANSNSATGNDGYAQNQAGTPGSSNMTEQNAENAAVSATGGQGTDTDTDSAGQRPREYTDVSQTFTENLGIEPSGLPEEGGVEFNDTTFPIPQIVFPDRIETSSNTAELPLTIINEAAEPAEIQLKSLSIGSDGKIQKQQLENIIVRIPPEGKSELTIRIALPDSLRREGQHRTDIRLDLAQQDKTFSQAAVILLTIKPTFIQSLLRGNLLWILLAALVFILILLLIIFVLRRRASEPVKYAARMVGQQSDLRQQSNPTQQTDFNRNQREALTASQTKYYPEQLANRTDPRDTLNTFSSQTAAATAVSKTETAAQFDHLAQERSRAAEGRFALLNSAEGHLNRRPGLNHGYYSGRVSTKPSQSGMTELFVYNQTTLIGKRNVHVMKAGTRLSIGGSKSDDFLIFLVPFPANLAQVQYDGNDYRVSILKPEYFPYETSNTIYPCIGRDITAVSKKGYPVTFTFRGYEDPMIRLNTILTSINYAEDR</sequence>
<dbReference type="InterPro" id="IPR011191">
    <property type="entry name" value="Uncharacterised_Tp_vWA"/>
</dbReference>
<dbReference type="CDD" id="cd00198">
    <property type="entry name" value="vWFA"/>
    <property type="match status" value="1"/>
</dbReference>
<dbReference type="SMART" id="SM00327">
    <property type="entry name" value="VWA"/>
    <property type="match status" value="1"/>
</dbReference>
<keyword evidence="3" id="KW-0732">Signal</keyword>
<evidence type="ECO:0000313" key="6">
    <source>
        <dbReference type="Proteomes" id="UP000464374"/>
    </source>
</evidence>
<feature type="compositionally biased region" description="Polar residues" evidence="1">
    <location>
        <begin position="545"/>
        <end position="563"/>
    </location>
</feature>
<feature type="compositionally biased region" description="Polar residues" evidence="1">
    <location>
        <begin position="238"/>
        <end position="264"/>
    </location>
</feature>
<feature type="transmembrane region" description="Helical" evidence="2">
    <location>
        <begin position="508"/>
        <end position="529"/>
    </location>
</feature>
<feature type="region of interest" description="Disordered" evidence="1">
    <location>
        <begin position="215"/>
        <end position="356"/>
    </location>
</feature>
<evidence type="ECO:0000256" key="3">
    <source>
        <dbReference type="SAM" id="SignalP"/>
    </source>
</evidence>
<keyword evidence="2" id="KW-0812">Transmembrane</keyword>
<reference evidence="5 6" key="1">
    <citation type="submission" date="2020-01" db="EMBL/GenBank/DDBJ databases">
        <title>Complete genome sequence of a human oral phylogroup 1 Treponema sp. strain ATCC 700766, originally isolated from periodontitis dental plaque.</title>
        <authorList>
            <person name="Chan Y."/>
            <person name="Huo Y.-B."/>
            <person name="Yu X.-L."/>
            <person name="Zeng H."/>
            <person name="Leung W.-K."/>
            <person name="Watt R.M."/>
        </authorList>
    </citation>
    <scope>NUCLEOTIDE SEQUENCE [LARGE SCALE GENOMIC DNA]</scope>
    <source>
        <strain evidence="5 6">OMZ 804</strain>
    </source>
</reference>
<feature type="chain" id="PRO_5026803626" evidence="3">
    <location>
        <begin position="25"/>
        <end position="783"/>
    </location>
</feature>
<dbReference type="PIRSF" id="PIRSF008381">
    <property type="entry name" value="TP0020_vWA"/>
    <property type="match status" value="1"/>
</dbReference>
<dbReference type="EMBL" id="CP048020">
    <property type="protein sequence ID" value="QHX43440.1"/>
    <property type="molecule type" value="Genomic_DNA"/>
</dbReference>
<feature type="compositionally biased region" description="Low complexity" evidence="1">
    <location>
        <begin position="215"/>
        <end position="228"/>
    </location>
</feature>